<feature type="non-terminal residue" evidence="2">
    <location>
        <position position="405"/>
    </location>
</feature>
<dbReference type="AlphaFoldDB" id="A0A1Y3BLY9"/>
<comment type="caution">
    <text evidence="2">The sequence shown here is derived from an EMBL/GenBank/DDBJ whole genome shotgun (WGS) entry which is preliminary data.</text>
</comment>
<evidence type="ECO:0000313" key="2">
    <source>
        <dbReference type="EMBL" id="OTF81832.1"/>
    </source>
</evidence>
<dbReference type="Proteomes" id="UP000194236">
    <property type="component" value="Unassembled WGS sequence"/>
</dbReference>
<sequence length="405" mass="44907">HSIFIVSEAEFINRDECLTLKSFDVKHGPENLKTIPTANLSIAARFECPDKINFNEKYCLIMDEKNFDEKQKLLTLDDVAILSAGSCDDLSKCSALRASNSEASSNPLGSLAANIQSTVQSVGQQVQQMVSGQKPDQPETSQTLNIQQPSTQGQQVTSSNGQTQLQQPSDSTIQPKAVQPSTSDLTRDAAIALLQQIIANTSQATITRNAVTHLRRGNHPLLIIMDKFNQQSEYTPTQPNYLPPSADYPHSQKDISYAHHNIYTKPPGLLTTGYFDAKYKLYSKVPEVYPNQGYNHVVNPKGPKYSPPKLIKLNYEIAKNVNHLPQRIYQPAYPAQSYAPQPDHASSYRRSIDHIDKADINNRAYNVPAVVYIPPPPKYSSPQPLYSPPPPPPPKYLPAAAPEYS</sequence>
<accession>A0A1Y3BLY9</accession>
<feature type="compositionally biased region" description="Pro residues" evidence="1">
    <location>
        <begin position="380"/>
        <end position="396"/>
    </location>
</feature>
<name>A0A1Y3BLY9_EURMA</name>
<feature type="compositionally biased region" description="Low complexity" evidence="1">
    <location>
        <begin position="124"/>
        <end position="133"/>
    </location>
</feature>
<evidence type="ECO:0000256" key="1">
    <source>
        <dbReference type="SAM" id="MobiDB-lite"/>
    </source>
</evidence>
<feature type="region of interest" description="Disordered" evidence="1">
    <location>
        <begin position="380"/>
        <end position="405"/>
    </location>
</feature>
<reference evidence="2 3" key="1">
    <citation type="submission" date="2017-03" db="EMBL/GenBank/DDBJ databases">
        <title>Genome Survey of Euroglyphus maynei.</title>
        <authorList>
            <person name="Arlian L.G."/>
            <person name="Morgan M.S."/>
            <person name="Rider S.D."/>
        </authorList>
    </citation>
    <scope>NUCLEOTIDE SEQUENCE [LARGE SCALE GENOMIC DNA]</scope>
    <source>
        <strain evidence="2">Arlian Lab</strain>
        <tissue evidence="2">Whole body</tissue>
    </source>
</reference>
<protein>
    <submittedName>
        <fullName evidence="2">Uncharacterized protein</fullName>
    </submittedName>
</protein>
<feature type="region of interest" description="Disordered" evidence="1">
    <location>
        <begin position="124"/>
        <end position="182"/>
    </location>
</feature>
<dbReference type="EMBL" id="MUJZ01011554">
    <property type="protein sequence ID" value="OTF81832.1"/>
    <property type="molecule type" value="Genomic_DNA"/>
</dbReference>
<proteinExistence type="predicted"/>
<keyword evidence="3" id="KW-1185">Reference proteome</keyword>
<gene>
    <name evidence="2" type="ORF">BLA29_006002</name>
</gene>
<feature type="compositionally biased region" description="Polar residues" evidence="1">
    <location>
        <begin position="138"/>
        <end position="182"/>
    </location>
</feature>
<organism evidence="2 3">
    <name type="scientific">Euroglyphus maynei</name>
    <name type="common">Mayne's house dust mite</name>
    <dbReference type="NCBI Taxonomy" id="6958"/>
    <lineage>
        <taxon>Eukaryota</taxon>
        <taxon>Metazoa</taxon>
        <taxon>Ecdysozoa</taxon>
        <taxon>Arthropoda</taxon>
        <taxon>Chelicerata</taxon>
        <taxon>Arachnida</taxon>
        <taxon>Acari</taxon>
        <taxon>Acariformes</taxon>
        <taxon>Sarcoptiformes</taxon>
        <taxon>Astigmata</taxon>
        <taxon>Psoroptidia</taxon>
        <taxon>Analgoidea</taxon>
        <taxon>Pyroglyphidae</taxon>
        <taxon>Pyroglyphinae</taxon>
        <taxon>Euroglyphus</taxon>
    </lineage>
</organism>
<feature type="non-terminal residue" evidence="2">
    <location>
        <position position="1"/>
    </location>
</feature>
<evidence type="ECO:0000313" key="3">
    <source>
        <dbReference type="Proteomes" id="UP000194236"/>
    </source>
</evidence>